<dbReference type="EMBL" id="BGZK01000049">
    <property type="protein sequence ID" value="GBP12126.1"/>
    <property type="molecule type" value="Genomic_DNA"/>
</dbReference>
<reference evidence="1 2" key="1">
    <citation type="journal article" date="2019" name="Commun. Biol.">
        <title>The bagworm genome reveals a unique fibroin gene that provides high tensile strength.</title>
        <authorList>
            <person name="Kono N."/>
            <person name="Nakamura H."/>
            <person name="Ohtoshi R."/>
            <person name="Tomita M."/>
            <person name="Numata K."/>
            <person name="Arakawa K."/>
        </authorList>
    </citation>
    <scope>NUCLEOTIDE SEQUENCE [LARGE SCALE GENOMIC DNA]</scope>
</reference>
<protein>
    <submittedName>
        <fullName evidence="1">Mitochondrial-processing peptidase subunit alpha</fullName>
    </submittedName>
</protein>
<dbReference type="Proteomes" id="UP000299102">
    <property type="component" value="Unassembled WGS sequence"/>
</dbReference>
<proteinExistence type="predicted"/>
<dbReference type="Gene3D" id="3.30.830.10">
    <property type="entry name" value="Metalloenzyme, LuxS/M16 peptidase-like"/>
    <property type="match status" value="1"/>
</dbReference>
<name>A0A4C1TD41_EUMVA</name>
<dbReference type="OrthoDB" id="277191at2759"/>
<comment type="caution">
    <text evidence="1">The sequence shown here is derived from an EMBL/GenBank/DDBJ whole genome shotgun (WGS) entry which is preliminary data.</text>
</comment>
<accession>A0A4C1TD41</accession>
<evidence type="ECO:0000313" key="1">
    <source>
        <dbReference type="EMBL" id="GBP12126.1"/>
    </source>
</evidence>
<evidence type="ECO:0000313" key="2">
    <source>
        <dbReference type="Proteomes" id="UP000299102"/>
    </source>
</evidence>
<keyword evidence="2" id="KW-1185">Reference proteome</keyword>
<organism evidence="1 2">
    <name type="scientific">Eumeta variegata</name>
    <name type="common">Bagworm moth</name>
    <name type="synonym">Eumeta japonica</name>
    <dbReference type="NCBI Taxonomy" id="151549"/>
    <lineage>
        <taxon>Eukaryota</taxon>
        <taxon>Metazoa</taxon>
        <taxon>Ecdysozoa</taxon>
        <taxon>Arthropoda</taxon>
        <taxon>Hexapoda</taxon>
        <taxon>Insecta</taxon>
        <taxon>Pterygota</taxon>
        <taxon>Neoptera</taxon>
        <taxon>Endopterygota</taxon>
        <taxon>Lepidoptera</taxon>
        <taxon>Glossata</taxon>
        <taxon>Ditrysia</taxon>
        <taxon>Tineoidea</taxon>
        <taxon>Psychidae</taxon>
        <taxon>Oiketicinae</taxon>
        <taxon>Eumeta</taxon>
    </lineage>
</organism>
<dbReference type="AlphaFoldDB" id="A0A4C1TD41"/>
<gene>
    <name evidence="1" type="primary">PMPCA</name>
    <name evidence="1" type="ORF">EVAR_5947_1</name>
</gene>
<sequence>MYKESRGCKKITEEDIVRVARRMLNARPAVAARGKLGSLPSYDDIQTAMAIDKADSAPQSKRFHLFRS</sequence>